<dbReference type="KEGG" id="mtua:CSH63_17855"/>
<protein>
    <submittedName>
        <fullName evidence="1">Uncharacterized protein</fullName>
    </submittedName>
</protein>
<name>A0A386WLS1_9ACTN</name>
<dbReference type="AlphaFoldDB" id="A0A386WLS1"/>
<organism evidence="1 2">
    <name type="scientific">Micromonospora tulbaghiae</name>
    <dbReference type="NCBI Taxonomy" id="479978"/>
    <lineage>
        <taxon>Bacteria</taxon>
        <taxon>Bacillati</taxon>
        <taxon>Actinomycetota</taxon>
        <taxon>Actinomycetes</taxon>
        <taxon>Micromonosporales</taxon>
        <taxon>Micromonosporaceae</taxon>
        <taxon>Micromonospora</taxon>
    </lineage>
</organism>
<proteinExistence type="predicted"/>
<reference evidence="1 2" key="1">
    <citation type="submission" date="2017-10" db="EMBL/GenBank/DDBJ databases">
        <title>Integration of genomic and chemical information greatly accelerates assignment of the full stereostructure of myelolactone, a potent inhibitor of myeloma from a marine-derived Micromonospora.</title>
        <authorList>
            <person name="Kim M.C."/>
            <person name="Machado H."/>
            <person name="Jensen P.R."/>
            <person name="Fenical W."/>
        </authorList>
    </citation>
    <scope>NUCLEOTIDE SEQUENCE [LARGE SCALE GENOMIC DNA]</scope>
    <source>
        <strain evidence="1 2">CNY-010</strain>
    </source>
</reference>
<accession>A0A386WLS1</accession>
<gene>
    <name evidence="1" type="ORF">CSH63_17855</name>
</gene>
<dbReference type="RefSeq" id="WP_120571263.1">
    <property type="nucleotide sequence ID" value="NZ_CP024087.1"/>
</dbReference>
<dbReference type="Proteomes" id="UP000267804">
    <property type="component" value="Chromosome"/>
</dbReference>
<evidence type="ECO:0000313" key="1">
    <source>
        <dbReference type="EMBL" id="AYF29296.1"/>
    </source>
</evidence>
<evidence type="ECO:0000313" key="2">
    <source>
        <dbReference type="Proteomes" id="UP000267804"/>
    </source>
</evidence>
<sequence>MTTACTVCARDQADTAYACQPCTDKAYRDLTTIAGLADAARDAAHGLVRYGPGTRRTDIDAPIPGNLAASTTLNEITTTLTTWTRHIADERGLGQPSGPDPLATAARWLATHLGWLRHQPYAAEAYDEIRDARRRTVRLADRPPTLALVGVCECGAWIYGRAGAAVVACRDCDRRWNVTQSRDTLRRAMDDKQLTAAQIATLAARAGHDRTRVRNLITVWARRGQLSVRGHADGTPTYRLGDALARLDTEPADLAG</sequence>
<dbReference type="EMBL" id="CP024087">
    <property type="protein sequence ID" value="AYF29296.1"/>
    <property type="molecule type" value="Genomic_DNA"/>
</dbReference>